<comment type="caution">
    <text evidence="1">The sequence shown here is derived from an EMBL/GenBank/DDBJ whole genome shotgun (WGS) entry which is preliminary data.</text>
</comment>
<sequence>METIFLNTEEKIQSAMTERKNRVVSLLIPESYFVKLSNEDQRYLVKRVPELLRRYAKFMASRSRINDEGITTLYQKNQGKLKKLNVRMNTGFWSLLGVLANAHGVSRCYLFNFLLFLDRVEVGDSIAESLNEGVPTFHDVYSYIWELDLIHNTITRFLRFSPNPIHPLYAHVQFPWVIQEDNT</sequence>
<dbReference type="EMBL" id="RQFA01000048">
    <property type="protein sequence ID" value="TGK32655.1"/>
    <property type="molecule type" value="Genomic_DNA"/>
</dbReference>
<evidence type="ECO:0000313" key="2">
    <source>
        <dbReference type="Proteomes" id="UP000298277"/>
    </source>
</evidence>
<dbReference type="RefSeq" id="WP_135590849.1">
    <property type="nucleotide sequence ID" value="NZ_RQEZ01000036.1"/>
</dbReference>
<reference evidence="1" key="1">
    <citation type="journal article" date="2019" name="PLoS Negl. Trop. Dis.">
        <title>Revisiting the worldwide diversity of Leptospira species in the environment.</title>
        <authorList>
            <person name="Vincent A.T."/>
            <person name="Schiettekatte O."/>
            <person name="Bourhy P."/>
            <person name="Veyrier F.J."/>
            <person name="Picardeau M."/>
        </authorList>
    </citation>
    <scope>NUCLEOTIDE SEQUENCE [LARGE SCALE GENOMIC DNA]</scope>
    <source>
        <strain evidence="1">201800299</strain>
    </source>
</reference>
<dbReference type="OrthoDB" id="336902at2"/>
<gene>
    <name evidence="1" type="ORF">EHQ17_11815</name>
</gene>
<dbReference type="Proteomes" id="UP000298277">
    <property type="component" value="Unassembled WGS sequence"/>
</dbReference>
<organism evidence="1 2">
    <name type="scientific">Leptospira gomenensis</name>
    <dbReference type="NCBI Taxonomy" id="2484974"/>
    <lineage>
        <taxon>Bacteria</taxon>
        <taxon>Pseudomonadati</taxon>
        <taxon>Spirochaetota</taxon>
        <taxon>Spirochaetia</taxon>
        <taxon>Leptospirales</taxon>
        <taxon>Leptospiraceae</taxon>
        <taxon>Leptospira</taxon>
    </lineage>
</organism>
<dbReference type="Pfam" id="PF07600">
    <property type="entry name" value="DUF1564"/>
    <property type="match status" value="1"/>
</dbReference>
<name>A0A5F1Z1V7_9LEPT</name>
<proteinExistence type="predicted"/>
<keyword evidence="2" id="KW-1185">Reference proteome</keyword>
<evidence type="ECO:0000313" key="1">
    <source>
        <dbReference type="EMBL" id="TGK32655.1"/>
    </source>
</evidence>
<dbReference type="InterPro" id="IPR011458">
    <property type="entry name" value="DUF1564"/>
</dbReference>
<dbReference type="AlphaFoldDB" id="A0A5F1Z1V7"/>
<protein>
    <submittedName>
        <fullName evidence="1">DUF1564 domain-containing protein</fullName>
    </submittedName>
</protein>
<accession>A0A5F1Z1V7</accession>